<evidence type="ECO:0000313" key="1">
    <source>
        <dbReference type="EMBL" id="KKL70169.1"/>
    </source>
</evidence>
<dbReference type="AlphaFoldDB" id="A0A0F9E882"/>
<protein>
    <submittedName>
        <fullName evidence="1">Uncharacterized protein</fullName>
    </submittedName>
</protein>
<reference evidence="1" key="1">
    <citation type="journal article" date="2015" name="Nature">
        <title>Complex archaea that bridge the gap between prokaryotes and eukaryotes.</title>
        <authorList>
            <person name="Spang A."/>
            <person name="Saw J.H."/>
            <person name="Jorgensen S.L."/>
            <person name="Zaremba-Niedzwiedzka K."/>
            <person name="Martijn J."/>
            <person name="Lind A.E."/>
            <person name="van Eijk R."/>
            <person name="Schleper C."/>
            <person name="Guy L."/>
            <person name="Ettema T.J."/>
        </authorList>
    </citation>
    <scope>NUCLEOTIDE SEQUENCE</scope>
</reference>
<comment type="caution">
    <text evidence="1">The sequence shown here is derived from an EMBL/GenBank/DDBJ whole genome shotgun (WGS) entry which is preliminary data.</text>
</comment>
<sequence>MASFEEAYGMTIDEHIEQLKREGKWTKCHDFESEMNLICLRCDKDFEPAVKEIREEWGKTDDIT</sequence>
<proteinExistence type="predicted"/>
<dbReference type="EMBL" id="LAZR01025977">
    <property type="protein sequence ID" value="KKL70169.1"/>
    <property type="molecule type" value="Genomic_DNA"/>
</dbReference>
<accession>A0A0F9E882</accession>
<organism evidence="1">
    <name type="scientific">marine sediment metagenome</name>
    <dbReference type="NCBI Taxonomy" id="412755"/>
    <lineage>
        <taxon>unclassified sequences</taxon>
        <taxon>metagenomes</taxon>
        <taxon>ecological metagenomes</taxon>
    </lineage>
</organism>
<gene>
    <name evidence="1" type="ORF">LCGC14_2107570</name>
</gene>
<name>A0A0F9E882_9ZZZZ</name>